<sequence length="118" mass="13647">MRLRGHHLICLQFFRGEGYSGEFVENIKKIMERLESGETVEVVAGVDDICVACPYNRGYCGKDESSEERVREMDKAAVSLLGVSEKTTWREVAERIEKVLNEWRVFCEDCDWKEVCYG</sequence>
<dbReference type="Proteomes" id="UP000054307">
    <property type="component" value="Unassembled WGS sequence"/>
</dbReference>
<organism evidence="1 2">
    <name type="scientific">Archaeoglobus fulgidus</name>
    <dbReference type="NCBI Taxonomy" id="2234"/>
    <lineage>
        <taxon>Archaea</taxon>
        <taxon>Methanobacteriati</taxon>
        <taxon>Methanobacteriota</taxon>
        <taxon>Archaeoglobi</taxon>
        <taxon>Archaeoglobales</taxon>
        <taxon>Archaeoglobaceae</taxon>
        <taxon>Archaeoglobus</taxon>
    </lineage>
</organism>
<comment type="caution">
    <text evidence="1">The sequence shown here is derived from an EMBL/GenBank/DDBJ whole genome shotgun (WGS) entry which is preliminary data.</text>
</comment>
<dbReference type="Pfam" id="PF06935">
    <property type="entry name" value="DUF1284"/>
    <property type="match status" value="1"/>
</dbReference>
<dbReference type="AlphaFoldDB" id="A0A101DBJ7"/>
<evidence type="ECO:0000313" key="2">
    <source>
        <dbReference type="Proteomes" id="UP000054307"/>
    </source>
</evidence>
<accession>A0A101DBJ7</accession>
<gene>
    <name evidence="1" type="ORF">XD40_2270</name>
</gene>
<dbReference type="PATRIC" id="fig|2234.6.peg.1709"/>
<evidence type="ECO:0000313" key="1">
    <source>
        <dbReference type="EMBL" id="KUJ92542.1"/>
    </source>
</evidence>
<dbReference type="EMBL" id="LGEQ01000071">
    <property type="protein sequence ID" value="KUJ92542.1"/>
    <property type="molecule type" value="Genomic_DNA"/>
</dbReference>
<proteinExistence type="predicted"/>
<dbReference type="InterPro" id="IPR009702">
    <property type="entry name" value="DUF1284"/>
</dbReference>
<name>A0A101DBJ7_ARCFL</name>
<reference evidence="2" key="1">
    <citation type="journal article" date="2015" name="MBio">
        <title>Genome-Resolved Metagenomic Analysis Reveals Roles for Candidate Phyla and Other Microbial Community Members in Biogeochemical Transformations in Oil Reservoirs.</title>
        <authorList>
            <person name="Hu P."/>
            <person name="Tom L."/>
            <person name="Singh A."/>
            <person name="Thomas B.C."/>
            <person name="Baker B.J."/>
            <person name="Piceno Y.M."/>
            <person name="Andersen G.L."/>
            <person name="Banfield J.F."/>
        </authorList>
    </citation>
    <scope>NUCLEOTIDE SEQUENCE [LARGE SCALE GENOMIC DNA]</scope>
</reference>
<protein>
    <recommendedName>
        <fullName evidence="3">DUF1284 domain-containing protein</fullName>
    </recommendedName>
</protein>
<evidence type="ECO:0008006" key="3">
    <source>
        <dbReference type="Google" id="ProtNLM"/>
    </source>
</evidence>